<name>A0ABQ3UJK0_9CHLR</name>
<accession>A0ABQ3UJK0</accession>
<evidence type="ECO:0000313" key="2">
    <source>
        <dbReference type="Proteomes" id="UP000654345"/>
    </source>
</evidence>
<proteinExistence type="predicted"/>
<dbReference type="EMBL" id="BNJG01000001">
    <property type="protein sequence ID" value="GHO52916.1"/>
    <property type="molecule type" value="Genomic_DNA"/>
</dbReference>
<dbReference type="Proteomes" id="UP000654345">
    <property type="component" value="Unassembled WGS sequence"/>
</dbReference>
<comment type="caution">
    <text evidence="1">The sequence shown here is derived from an EMBL/GenBank/DDBJ whole genome shotgun (WGS) entry which is preliminary data.</text>
</comment>
<keyword evidence="2" id="KW-1185">Reference proteome</keyword>
<evidence type="ECO:0000313" key="1">
    <source>
        <dbReference type="EMBL" id="GHO52916.1"/>
    </source>
</evidence>
<sequence>MRSLLLKYIQGWIPYAAHNAKNYSAPMPRFVAVAATLLIAPHVVRGPGNHIPRSHHYHQPLRIALGTTPGYIQKTIPTTPA</sequence>
<gene>
    <name evidence="1" type="ORF">KSB_13910</name>
</gene>
<reference evidence="1 2" key="1">
    <citation type="journal article" date="2021" name="Int. J. Syst. Evol. Microbiol.">
        <title>Reticulibacter mediterranei gen. nov., sp. nov., within the new family Reticulibacteraceae fam. nov., and Ktedonospora formicarum gen. nov., sp. nov., Ktedonobacter robiniae sp. nov., Dictyobacter formicarum sp. nov. and Dictyobacter arantiisoli sp. nov., belonging to the class Ktedonobacteria.</title>
        <authorList>
            <person name="Yabe S."/>
            <person name="Zheng Y."/>
            <person name="Wang C.M."/>
            <person name="Sakai Y."/>
            <person name="Abe K."/>
            <person name="Yokota A."/>
            <person name="Donadio S."/>
            <person name="Cavaletti L."/>
            <person name="Monciardini P."/>
        </authorList>
    </citation>
    <scope>NUCLEOTIDE SEQUENCE [LARGE SCALE GENOMIC DNA]</scope>
    <source>
        <strain evidence="1 2">SOSP1-30</strain>
    </source>
</reference>
<protein>
    <submittedName>
        <fullName evidence="1">Uncharacterized protein</fullName>
    </submittedName>
</protein>
<organism evidence="1 2">
    <name type="scientific">Ktedonobacter robiniae</name>
    <dbReference type="NCBI Taxonomy" id="2778365"/>
    <lineage>
        <taxon>Bacteria</taxon>
        <taxon>Bacillati</taxon>
        <taxon>Chloroflexota</taxon>
        <taxon>Ktedonobacteria</taxon>
        <taxon>Ktedonobacterales</taxon>
        <taxon>Ktedonobacteraceae</taxon>
        <taxon>Ktedonobacter</taxon>
    </lineage>
</organism>